<keyword evidence="2" id="KW-1185">Reference proteome</keyword>
<sequence length="117" mass="13092">MKLFQATATIAVVSNMVTCVTAVYWQCLDVKFSWGVVVDAANSAWSFRLNSVSNYPKACFWGDSSGDDQEFRSFPINSNTMPWTSGPVYYYVVSNSDRSRIKVFADLNGGFECNLIQ</sequence>
<organism evidence="1 2">
    <name type="scientific">Blumeria graminis f. sp. hordei (strain DH14)</name>
    <name type="common">Barley powdery mildew</name>
    <name type="synonym">Oidium monilioides f. sp. hordei</name>
    <dbReference type="NCBI Taxonomy" id="546991"/>
    <lineage>
        <taxon>Eukaryota</taxon>
        <taxon>Fungi</taxon>
        <taxon>Dikarya</taxon>
        <taxon>Ascomycota</taxon>
        <taxon>Pezizomycotina</taxon>
        <taxon>Leotiomycetes</taxon>
        <taxon>Erysiphales</taxon>
        <taxon>Erysiphaceae</taxon>
        <taxon>Blumeria</taxon>
        <taxon>Blumeria hordei</taxon>
    </lineage>
</organism>
<dbReference type="InParanoid" id="N1JII6"/>
<evidence type="ECO:0000313" key="2">
    <source>
        <dbReference type="Proteomes" id="UP000015441"/>
    </source>
</evidence>
<dbReference type="HOGENOM" id="CLU_176675_0_0_1"/>
<name>N1JII6_BLUG1</name>
<dbReference type="OrthoDB" id="3604906at2759"/>
<accession>N1JII6</accession>
<dbReference type="AlphaFoldDB" id="N1JII6"/>
<dbReference type="EMBL" id="CAUH01007342">
    <property type="protein sequence ID" value="CCU82983.1"/>
    <property type="molecule type" value="Genomic_DNA"/>
</dbReference>
<dbReference type="Proteomes" id="UP000015441">
    <property type="component" value="Unassembled WGS sequence"/>
</dbReference>
<proteinExistence type="predicted"/>
<comment type="caution">
    <text evidence="1">The sequence shown here is derived from an EMBL/GenBank/DDBJ whole genome shotgun (WGS) entry which is preliminary data.</text>
</comment>
<protein>
    <submittedName>
        <fullName evidence="1">CSEP0140 putative effector protein</fullName>
    </submittedName>
</protein>
<evidence type="ECO:0000313" key="1">
    <source>
        <dbReference type="EMBL" id="CCU82983.1"/>
    </source>
</evidence>
<reference evidence="1 2" key="1">
    <citation type="journal article" date="2010" name="Science">
        <title>Genome expansion and gene loss in powdery mildew fungi reveal tradeoffs in extreme parasitism.</title>
        <authorList>
            <person name="Spanu P.D."/>
            <person name="Abbott J.C."/>
            <person name="Amselem J."/>
            <person name="Burgis T.A."/>
            <person name="Soanes D.M."/>
            <person name="Stueber K."/>
            <person name="Ver Loren van Themaat E."/>
            <person name="Brown J.K.M."/>
            <person name="Butcher S.A."/>
            <person name="Gurr S.J."/>
            <person name="Lebrun M.-H."/>
            <person name="Ridout C.J."/>
            <person name="Schulze-Lefert P."/>
            <person name="Talbot N.J."/>
            <person name="Ahmadinejad N."/>
            <person name="Ametz C."/>
            <person name="Barton G.R."/>
            <person name="Benjdia M."/>
            <person name="Bidzinski P."/>
            <person name="Bindschedler L.V."/>
            <person name="Both M."/>
            <person name="Brewer M.T."/>
            <person name="Cadle-Davidson L."/>
            <person name="Cadle-Davidson M.M."/>
            <person name="Collemare J."/>
            <person name="Cramer R."/>
            <person name="Frenkel O."/>
            <person name="Godfrey D."/>
            <person name="Harriman J."/>
            <person name="Hoede C."/>
            <person name="King B.C."/>
            <person name="Klages S."/>
            <person name="Kleemann J."/>
            <person name="Knoll D."/>
            <person name="Koti P.S."/>
            <person name="Kreplak J."/>
            <person name="Lopez-Ruiz F.J."/>
            <person name="Lu X."/>
            <person name="Maekawa T."/>
            <person name="Mahanil S."/>
            <person name="Micali C."/>
            <person name="Milgroom M.G."/>
            <person name="Montana G."/>
            <person name="Noir S."/>
            <person name="O'Connell R.J."/>
            <person name="Oberhaensli S."/>
            <person name="Parlange F."/>
            <person name="Pedersen C."/>
            <person name="Quesneville H."/>
            <person name="Reinhardt R."/>
            <person name="Rott M."/>
            <person name="Sacristan S."/>
            <person name="Schmidt S.M."/>
            <person name="Schoen M."/>
            <person name="Skamnioti P."/>
            <person name="Sommer H."/>
            <person name="Stephens A."/>
            <person name="Takahara H."/>
            <person name="Thordal-Christensen H."/>
            <person name="Vigouroux M."/>
            <person name="Wessling R."/>
            <person name="Wicker T."/>
            <person name="Panstruga R."/>
        </authorList>
    </citation>
    <scope>NUCLEOTIDE SEQUENCE [LARGE SCALE GENOMIC DNA]</scope>
    <source>
        <strain evidence="1">DH14</strain>
    </source>
</reference>
<gene>
    <name evidence="1" type="ORF">BGHDH14_bgh03727</name>
</gene>